<evidence type="ECO:0000256" key="1">
    <source>
        <dbReference type="SAM" id="MobiDB-lite"/>
    </source>
</evidence>
<name>A0A9D4S5F1_DREPO</name>
<evidence type="ECO:0000313" key="3">
    <source>
        <dbReference type="EMBL" id="KAH3893279.1"/>
    </source>
</evidence>
<accession>A0A9D4S5F1</accession>
<protein>
    <recommendedName>
        <fullName evidence="2">Zinc-ribbon domain-containing protein</fullName>
    </recommendedName>
</protein>
<dbReference type="EMBL" id="JAIWYP010000001">
    <property type="protein sequence ID" value="KAH3893279.1"/>
    <property type="molecule type" value="Genomic_DNA"/>
</dbReference>
<reference evidence="3" key="1">
    <citation type="journal article" date="2019" name="bioRxiv">
        <title>The Genome of the Zebra Mussel, Dreissena polymorpha: A Resource for Invasive Species Research.</title>
        <authorList>
            <person name="McCartney M.A."/>
            <person name="Auch B."/>
            <person name="Kono T."/>
            <person name="Mallez S."/>
            <person name="Zhang Y."/>
            <person name="Obille A."/>
            <person name="Becker A."/>
            <person name="Abrahante J.E."/>
            <person name="Garbe J."/>
            <person name="Badalamenti J.P."/>
            <person name="Herman A."/>
            <person name="Mangelson H."/>
            <person name="Liachko I."/>
            <person name="Sullivan S."/>
            <person name="Sone E.D."/>
            <person name="Koren S."/>
            <person name="Silverstein K.A.T."/>
            <person name="Beckman K.B."/>
            <person name="Gohl D.M."/>
        </authorList>
    </citation>
    <scope>NUCLEOTIDE SEQUENCE</scope>
    <source>
        <strain evidence="3">Duluth1</strain>
        <tissue evidence="3">Whole animal</tissue>
    </source>
</reference>
<evidence type="ECO:0000259" key="2">
    <source>
        <dbReference type="Pfam" id="PF13240"/>
    </source>
</evidence>
<feature type="region of interest" description="Disordered" evidence="1">
    <location>
        <begin position="23"/>
        <end position="43"/>
    </location>
</feature>
<organism evidence="3 4">
    <name type="scientific">Dreissena polymorpha</name>
    <name type="common">Zebra mussel</name>
    <name type="synonym">Mytilus polymorpha</name>
    <dbReference type="NCBI Taxonomy" id="45954"/>
    <lineage>
        <taxon>Eukaryota</taxon>
        <taxon>Metazoa</taxon>
        <taxon>Spiralia</taxon>
        <taxon>Lophotrochozoa</taxon>
        <taxon>Mollusca</taxon>
        <taxon>Bivalvia</taxon>
        <taxon>Autobranchia</taxon>
        <taxon>Heteroconchia</taxon>
        <taxon>Euheterodonta</taxon>
        <taxon>Imparidentia</taxon>
        <taxon>Neoheterodontei</taxon>
        <taxon>Myida</taxon>
        <taxon>Dreissenoidea</taxon>
        <taxon>Dreissenidae</taxon>
        <taxon>Dreissena</taxon>
    </lineage>
</organism>
<proteinExistence type="predicted"/>
<keyword evidence="4" id="KW-1185">Reference proteome</keyword>
<reference evidence="3" key="2">
    <citation type="submission" date="2020-11" db="EMBL/GenBank/DDBJ databases">
        <authorList>
            <person name="McCartney M.A."/>
            <person name="Auch B."/>
            <person name="Kono T."/>
            <person name="Mallez S."/>
            <person name="Becker A."/>
            <person name="Gohl D.M."/>
            <person name="Silverstein K.A.T."/>
            <person name="Koren S."/>
            <person name="Bechman K.B."/>
            <person name="Herman A."/>
            <person name="Abrahante J.E."/>
            <person name="Garbe J."/>
        </authorList>
    </citation>
    <scope>NUCLEOTIDE SEQUENCE</scope>
    <source>
        <strain evidence="3">Duluth1</strain>
        <tissue evidence="3">Whole animal</tissue>
    </source>
</reference>
<sequence>MFCKHCGKTVDDDANFCPKCGKNTSSSTKKEWEQPKPAQNVAQYGTSRYDAAPAFDTDKAKWSEAVSKDYSGKLRATINRLSY</sequence>
<feature type="domain" description="Zinc-ribbon" evidence="2">
    <location>
        <begin position="2"/>
        <end position="22"/>
    </location>
</feature>
<gene>
    <name evidence="3" type="ORF">DPMN_017425</name>
</gene>
<dbReference type="Proteomes" id="UP000828390">
    <property type="component" value="Unassembled WGS sequence"/>
</dbReference>
<comment type="caution">
    <text evidence="3">The sequence shown here is derived from an EMBL/GenBank/DDBJ whole genome shotgun (WGS) entry which is preliminary data.</text>
</comment>
<dbReference type="InterPro" id="IPR026870">
    <property type="entry name" value="Zinc_ribbon_dom"/>
</dbReference>
<dbReference type="AlphaFoldDB" id="A0A9D4S5F1"/>
<evidence type="ECO:0000313" key="4">
    <source>
        <dbReference type="Proteomes" id="UP000828390"/>
    </source>
</evidence>
<dbReference type="Pfam" id="PF13240">
    <property type="entry name" value="Zn_Ribbon_1"/>
    <property type="match status" value="1"/>
</dbReference>